<keyword evidence="1" id="KW-1133">Transmembrane helix</keyword>
<protein>
    <recommendedName>
        <fullName evidence="4">Major facilitator superfamily (MFS) profile domain-containing protein</fullName>
    </recommendedName>
</protein>
<name>A0A1F8FKE1_9BACT</name>
<comment type="caution">
    <text evidence="2">The sequence shown here is derived from an EMBL/GenBank/DDBJ whole genome shotgun (WGS) entry which is preliminary data.</text>
</comment>
<dbReference type="Gene3D" id="1.20.1250.20">
    <property type="entry name" value="MFS general substrate transporter like domains"/>
    <property type="match status" value="1"/>
</dbReference>
<dbReference type="GO" id="GO:0022857">
    <property type="term" value="F:transmembrane transporter activity"/>
    <property type="evidence" value="ECO:0007669"/>
    <property type="project" value="InterPro"/>
</dbReference>
<proteinExistence type="predicted"/>
<evidence type="ECO:0000313" key="2">
    <source>
        <dbReference type="EMBL" id="OGN13553.1"/>
    </source>
</evidence>
<feature type="transmembrane region" description="Helical" evidence="1">
    <location>
        <begin position="38"/>
        <end position="56"/>
    </location>
</feature>
<dbReference type="AlphaFoldDB" id="A0A1F8FKE1"/>
<accession>A0A1F8FKE1</accession>
<evidence type="ECO:0000313" key="3">
    <source>
        <dbReference type="Proteomes" id="UP000178197"/>
    </source>
</evidence>
<reference evidence="2 3" key="1">
    <citation type="journal article" date="2016" name="Nat. Commun.">
        <title>Thousands of microbial genomes shed light on interconnected biogeochemical processes in an aquifer system.</title>
        <authorList>
            <person name="Anantharaman K."/>
            <person name="Brown C.T."/>
            <person name="Hug L.A."/>
            <person name="Sharon I."/>
            <person name="Castelle C.J."/>
            <person name="Probst A.J."/>
            <person name="Thomas B.C."/>
            <person name="Singh A."/>
            <person name="Wilkins M.J."/>
            <person name="Karaoz U."/>
            <person name="Brodie E.L."/>
            <person name="Williams K.H."/>
            <person name="Hubbard S.S."/>
            <person name="Banfield J.F."/>
        </authorList>
    </citation>
    <scope>NUCLEOTIDE SEQUENCE [LARGE SCALE GENOMIC DNA]</scope>
</reference>
<keyword evidence="1" id="KW-0472">Membrane</keyword>
<dbReference type="Pfam" id="PF07690">
    <property type="entry name" value="MFS_1"/>
    <property type="match status" value="1"/>
</dbReference>
<organism evidence="2 3">
    <name type="scientific">Candidatus Yanofskybacteria bacterium RIFCSPHIGHO2_02_FULL_43_15c</name>
    <dbReference type="NCBI Taxonomy" id="1802679"/>
    <lineage>
        <taxon>Bacteria</taxon>
        <taxon>Candidatus Yanofskyibacteriota</taxon>
    </lineage>
</organism>
<feature type="transmembrane region" description="Helical" evidence="1">
    <location>
        <begin position="101"/>
        <end position="122"/>
    </location>
</feature>
<dbReference type="InterPro" id="IPR011701">
    <property type="entry name" value="MFS"/>
</dbReference>
<feature type="transmembrane region" description="Helical" evidence="1">
    <location>
        <begin position="134"/>
        <end position="157"/>
    </location>
</feature>
<dbReference type="InterPro" id="IPR036259">
    <property type="entry name" value="MFS_trans_sf"/>
</dbReference>
<dbReference type="PANTHER" id="PTHR23526">
    <property type="entry name" value="INTEGRAL MEMBRANE TRANSPORT PROTEIN-RELATED"/>
    <property type="match status" value="1"/>
</dbReference>
<dbReference type="InterPro" id="IPR052528">
    <property type="entry name" value="Sugar_transport-like"/>
</dbReference>
<feature type="transmembrane region" description="Helical" evidence="1">
    <location>
        <begin position="163"/>
        <end position="184"/>
    </location>
</feature>
<keyword evidence="1" id="KW-0812">Transmembrane</keyword>
<dbReference type="PANTHER" id="PTHR23526:SF2">
    <property type="entry name" value="MAJOR FACILITATOR SUPERFAMILY (MFS) PROFILE DOMAIN-CONTAINING PROTEIN"/>
    <property type="match status" value="1"/>
</dbReference>
<sequence length="219" mass="24626">MVNRVIKRLVASDFVFNFAFGLMAPIFAVFILKNVPGSSLRVIGLATTFYWVSRTLTTIPLSRFMDKTDGERDEYYFSLVGSFIIASVPLFYLFVKMPWHLYLIQLIYGLANSMAVPAWRILFTDHIDKGRTGFEWSLEDVAIGISVGASAFLGSILAEKFGFQTLLVLVSFFGYAATLVLIPLHKDAKTLAEIKKEKRLATILEKRKNPTPLKIDGTK</sequence>
<gene>
    <name evidence="2" type="ORF">A3C71_02590</name>
</gene>
<dbReference type="SUPFAM" id="SSF103473">
    <property type="entry name" value="MFS general substrate transporter"/>
    <property type="match status" value="1"/>
</dbReference>
<feature type="transmembrane region" description="Helical" evidence="1">
    <location>
        <begin position="76"/>
        <end position="95"/>
    </location>
</feature>
<dbReference type="EMBL" id="MGJT01000005">
    <property type="protein sequence ID" value="OGN13553.1"/>
    <property type="molecule type" value="Genomic_DNA"/>
</dbReference>
<dbReference type="Proteomes" id="UP000178197">
    <property type="component" value="Unassembled WGS sequence"/>
</dbReference>
<evidence type="ECO:0000256" key="1">
    <source>
        <dbReference type="SAM" id="Phobius"/>
    </source>
</evidence>
<feature type="transmembrane region" description="Helical" evidence="1">
    <location>
        <begin position="14"/>
        <end position="32"/>
    </location>
</feature>
<evidence type="ECO:0008006" key="4">
    <source>
        <dbReference type="Google" id="ProtNLM"/>
    </source>
</evidence>